<dbReference type="PANTHER" id="PTHR30337:SF0">
    <property type="entry name" value="NUCLEASE SBCCD SUBUNIT D"/>
    <property type="match status" value="1"/>
</dbReference>
<reference evidence="5 6" key="1">
    <citation type="submission" date="2020-12" db="EMBL/GenBank/DDBJ databases">
        <title>Sulforoseuscoccus oceanibium gen. nov., sp. nov., a representative of the phylum Verrucomicrobia with special cytoplasmic membrane, and proposal of Sulforoseuscoccusaceae fam. nov.</title>
        <authorList>
            <person name="Xi F."/>
        </authorList>
    </citation>
    <scope>NUCLEOTIDE SEQUENCE [LARGE SCALE GENOMIC DNA]</scope>
    <source>
        <strain evidence="5 6">T37</strain>
    </source>
</reference>
<dbReference type="InterPro" id="IPR041796">
    <property type="entry name" value="Mre11_N"/>
</dbReference>
<dbReference type="KEGG" id="soa:G3M56_009420"/>
<organism evidence="5 6">
    <name type="scientific">Sulfuriroseicoccus oceanibius</name>
    <dbReference type="NCBI Taxonomy" id="2707525"/>
    <lineage>
        <taxon>Bacteria</taxon>
        <taxon>Pseudomonadati</taxon>
        <taxon>Verrucomicrobiota</taxon>
        <taxon>Verrucomicrobiia</taxon>
        <taxon>Verrucomicrobiales</taxon>
        <taxon>Verrucomicrobiaceae</taxon>
        <taxon>Sulfuriroseicoccus</taxon>
    </lineage>
</organism>
<dbReference type="Gene3D" id="3.60.21.10">
    <property type="match status" value="1"/>
</dbReference>
<dbReference type="AlphaFoldDB" id="A0A6B3L3C5"/>
<dbReference type="Pfam" id="PF00149">
    <property type="entry name" value="Metallophos"/>
    <property type="match status" value="1"/>
</dbReference>
<dbReference type="InterPro" id="IPR029052">
    <property type="entry name" value="Metallo-depent_PP-like"/>
</dbReference>
<evidence type="ECO:0000313" key="5">
    <source>
        <dbReference type="EMBL" id="QQL44113.1"/>
    </source>
</evidence>
<dbReference type="PIRSF" id="PIRSF033093">
    <property type="entry name" value="UCP_ML1119"/>
    <property type="match status" value="1"/>
</dbReference>
<dbReference type="InterPro" id="IPR050535">
    <property type="entry name" value="DNA_Repair-Maintenance_Comp"/>
</dbReference>
<dbReference type="PANTHER" id="PTHR30337">
    <property type="entry name" value="COMPONENT OF ATP-DEPENDENT DSDNA EXONUCLEASE"/>
    <property type="match status" value="1"/>
</dbReference>
<name>A0A6B3L3C5_9BACT</name>
<dbReference type="GO" id="GO:0004527">
    <property type="term" value="F:exonuclease activity"/>
    <property type="evidence" value="ECO:0007669"/>
    <property type="project" value="UniProtKB-KW"/>
</dbReference>
<evidence type="ECO:0000313" key="6">
    <source>
        <dbReference type="Proteomes" id="UP000475117"/>
    </source>
</evidence>
<dbReference type="CDD" id="cd00840">
    <property type="entry name" value="MPP_Mre11_N"/>
    <property type="match status" value="1"/>
</dbReference>
<proteinExistence type="predicted"/>
<accession>A0A6B3L3C5</accession>
<sequence>MSLTFLHTADWQIGKPFQSIASTEKREHLRRQRIDTVASLKDLVDQHGASFVVVAGDLFDSFTPDKSTVSAFCKAVGKLGVPVIAIPGNHDHGGPGTIWTQPFFLKERDALAPNFKVLLKPEPYILEDAVILPCPLLHRHNAGDSTAWLHVEQDDLPSDRPRIVLAHGSTQGFSSNADDDTTDVTNQMELSRIAGANYDYIALGDWHGTKQITPQAWYSGTPEQDRHAKGGDNQPGNALVVTLDESPPPAVQVESTGRMGWHELSMELPNDAALDHLKRELEAILENDSANHLLKLNLSGTLSLTGANDLEALVESLESRLIDLRLTREFTVEPSADELAALVEREDPLIAGVAQSLHGLASNPDHPEHEVAKRALRELHIQLQAVSH</sequence>
<dbReference type="RefSeq" id="WP_164362569.1">
    <property type="nucleotide sequence ID" value="NZ_CP066776.1"/>
</dbReference>
<evidence type="ECO:0000256" key="2">
    <source>
        <dbReference type="ARBA" id="ARBA00022801"/>
    </source>
</evidence>
<evidence type="ECO:0000256" key="1">
    <source>
        <dbReference type="ARBA" id="ARBA00022722"/>
    </source>
</evidence>
<keyword evidence="3 5" id="KW-0269">Exonuclease</keyword>
<dbReference type="InterPro" id="IPR014577">
    <property type="entry name" value="UCP033093_metalloPase"/>
</dbReference>
<feature type="domain" description="Calcineurin-like phosphoesterase" evidence="4">
    <location>
        <begin position="4"/>
        <end position="207"/>
    </location>
</feature>
<dbReference type="EMBL" id="CP066776">
    <property type="protein sequence ID" value="QQL44113.1"/>
    <property type="molecule type" value="Genomic_DNA"/>
</dbReference>
<dbReference type="Proteomes" id="UP000475117">
    <property type="component" value="Chromosome"/>
</dbReference>
<keyword evidence="1" id="KW-0540">Nuclease</keyword>
<evidence type="ECO:0000259" key="4">
    <source>
        <dbReference type="Pfam" id="PF00149"/>
    </source>
</evidence>
<keyword evidence="2" id="KW-0378">Hydrolase</keyword>
<gene>
    <name evidence="5" type="ORF">G3M56_009420</name>
</gene>
<evidence type="ECO:0000256" key="3">
    <source>
        <dbReference type="ARBA" id="ARBA00022839"/>
    </source>
</evidence>
<dbReference type="InterPro" id="IPR004843">
    <property type="entry name" value="Calcineurin-like_PHP"/>
</dbReference>
<keyword evidence="6" id="KW-1185">Reference proteome</keyword>
<dbReference type="SUPFAM" id="SSF56300">
    <property type="entry name" value="Metallo-dependent phosphatases"/>
    <property type="match status" value="1"/>
</dbReference>
<protein>
    <submittedName>
        <fullName evidence="5">DNA repair exonuclease</fullName>
    </submittedName>
</protein>